<name>A0A6P8ZF78_DROAB</name>
<evidence type="ECO:0000313" key="2">
    <source>
        <dbReference type="Proteomes" id="UP000515160"/>
    </source>
</evidence>
<evidence type="ECO:0000313" key="3">
    <source>
        <dbReference type="RefSeq" id="XP_034117677.1"/>
    </source>
</evidence>
<organism evidence="2 3">
    <name type="scientific">Drosophila albomicans</name>
    <name type="common">Fruit fly</name>
    <dbReference type="NCBI Taxonomy" id="7291"/>
    <lineage>
        <taxon>Eukaryota</taxon>
        <taxon>Metazoa</taxon>
        <taxon>Ecdysozoa</taxon>
        <taxon>Arthropoda</taxon>
        <taxon>Hexapoda</taxon>
        <taxon>Insecta</taxon>
        <taxon>Pterygota</taxon>
        <taxon>Neoptera</taxon>
        <taxon>Endopterygota</taxon>
        <taxon>Diptera</taxon>
        <taxon>Brachycera</taxon>
        <taxon>Muscomorpha</taxon>
        <taxon>Ephydroidea</taxon>
        <taxon>Drosophilidae</taxon>
        <taxon>Drosophila</taxon>
    </lineage>
</organism>
<gene>
    <name evidence="3" type="primary">LOC117576753</name>
</gene>
<dbReference type="Proteomes" id="UP000515160">
    <property type="component" value="Chromosome 2R"/>
</dbReference>
<dbReference type="InterPro" id="IPR032062">
    <property type="entry name" value="DUF4803"/>
</dbReference>
<feature type="signal peptide" evidence="1">
    <location>
        <begin position="1"/>
        <end position="22"/>
    </location>
</feature>
<reference evidence="3" key="1">
    <citation type="submission" date="2025-08" db="UniProtKB">
        <authorList>
            <consortium name="RefSeq"/>
        </authorList>
    </citation>
    <scope>IDENTIFICATION</scope>
    <source>
        <strain evidence="3">15112-1751.03</strain>
        <tissue evidence="3">Whole Adult</tissue>
    </source>
</reference>
<keyword evidence="2" id="KW-1185">Reference proteome</keyword>
<sequence length="651" mass="76071">MQLFRLELSLQLLLMLPIFIQSSQTIPSETKPLTLGFITDAQEMVDFVQSDVGKLIEETNNTTNVNENQSKVLEHLKNISLRVDQLEERYANISRKINSSVVDYSKEGTYRHPIESIVYEMARMSKFLPPVENLQSYDISTLKSFTEARPDYTIPGKKLNKKFYSGVVISQPNYKQFGKSVKYMFTTEQMYQLQFFPQHYVYGLYIDRAIYELKAYILIEYSLVAHRIAGENVNYERMAFRFNYRRRTENNYYLFQNALEYMDARLWRNDPPKHIAKVTYDEITNLIIGYVENVVNLNKDGSCEESCSHHKHAIYEDCYDKDEFCSKQPQCLGGIHDCQFVDEDMNVCQSQGNSTRRYEYIEYDNGRVFGERKDCQHRIHKVESWKRWLIYNCDYCFCLCDQKFNSDRYFNLRKTKSDITDNKVVTGVRFVKKNRIFHLQIQQGLLLPRGGIDESTLEWKPVDDYELTDPNVEAGTDYHVLSYENRALNLDQISHQRDPTVIVTGVAFGTLVDHLNLQVHFTQFDYEKGELIADEEYWQWKINTNRTKVNLNNLDVPTRSEVSSEPLTEFGEFVEFTNTGIDKDAAQTTIPFIDIQDVVSLVPMPLSGIGLFYKGTPGYGGYVAPRILNFDYSKYIPLPYHPTDWTFDKHG</sequence>
<protein>
    <submittedName>
        <fullName evidence="3">Uncharacterized protein LOC117576753</fullName>
    </submittedName>
</protein>
<dbReference type="GeneID" id="117576753"/>
<keyword evidence="1" id="KW-0732">Signal</keyword>
<feature type="chain" id="PRO_5027931887" evidence="1">
    <location>
        <begin position="23"/>
        <end position="651"/>
    </location>
</feature>
<accession>A0A6P8ZF78</accession>
<dbReference type="PANTHER" id="PTHR47890:SF1">
    <property type="entry name" value="LD24308P"/>
    <property type="match status" value="1"/>
</dbReference>
<proteinExistence type="predicted"/>
<dbReference type="RefSeq" id="XP_034117677.1">
    <property type="nucleotide sequence ID" value="XM_034261786.2"/>
</dbReference>
<dbReference type="PANTHER" id="PTHR47890">
    <property type="entry name" value="LD24308P"/>
    <property type="match status" value="1"/>
</dbReference>
<dbReference type="OrthoDB" id="7861225at2759"/>
<dbReference type="AlphaFoldDB" id="A0A6P8ZF78"/>
<dbReference type="Pfam" id="PF16061">
    <property type="entry name" value="DUF4803"/>
    <property type="match status" value="1"/>
</dbReference>
<evidence type="ECO:0000256" key="1">
    <source>
        <dbReference type="SAM" id="SignalP"/>
    </source>
</evidence>